<keyword evidence="4" id="KW-1185">Reference proteome</keyword>
<evidence type="ECO:0008006" key="5">
    <source>
        <dbReference type="Google" id="ProtNLM"/>
    </source>
</evidence>
<evidence type="ECO:0000313" key="3">
    <source>
        <dbReference type="EMBL" id="KAL3379126.1"/>
    </source>
</evidence>
<keyword evidence="2" id="KW-0812">Transmembrane</keyword>
<dbReference type="PANTHER" id="PTHR31495:SF33">
    <property type="entry name" value="CALCIUM ION BINDING PROTEIN"/>
    <property type="match status" value="1"/>
</dbReference>
<gene>
    <name evidence="3" type="ORF">AABB24_000042</name>
</gene>
<evidence type="ECO:0000256" key="1">
    <source>
        <dbReference type="ARBA" id="ARBA00006765"/>
    </source>
</evidence>
<dbReference type="Proteomes" id="UP001627284">
    <property type="component" value="Unassembled WGS sequence"/>
</dbReference>
<dbReference type="AlphaFoldDB" id="A0ABD2VFI1"/>
<dbReference type="Gene3D" id="1.10.238.10">
    <property type="entry name" value="EF-hand"/>
    <property type="match status" value="1"/>
</dbReference>
<proteinExistence type="inferred from homology"/>
<dbReference type="EMBL" id="JBJKTR010000001">
    <property type="protein sequence ID" value="KAL3379126.1"/>
    <property type="molecule type" value="Genomic_DNA"/>
</dbReference>
<reference evidence="3 4" key="1">
    <citation type="submission" date="2024-05" db="EMBL/GenBank/DDBJ databases">
        <title>De novo assembly of an allotetraploid wild potato.</title>
        <authorList>
            <person name="Hosaka A.J."/>
        </authorList>
    </citation>
    <scope>NUCLEOTIDE SEQUENCE [LARGE SCALE GENOMIC DNA]</scope>
    <source>
        <tissue evidence="3">Young leaves</tissue>
    </source>
</reference>
<keyword evidence="2" id="KW-1133">Transmembrane helix</keyword>
<protein>
    <recommendedName>
        <fullName evidence="5">Peroxygenase 5</fullName>
    </recommendedName>
</protein>
<sequence length="237" mass="27207">SLQVQTNIIEISLLSLFSSFFLIYVSLPFFLILINPQRQKRNQFDSMASSSGIGNNDELTPLQKHVMFFDINKDGIIYPWETYQGFRKLGRNVFRSLLAAVLIHIVTSGKTRPGKLPSPLFPIVIKNIKFAKHGSDSDAYDSEGRFVPEKFEEIFKKYAHKNSESLTSEEVNELLKKNREPKDYFGWLNAMTDWRLLFDVGENKDGILTKEAVRDVYDGTLFEQKAREVAAEKSKVN</sequence>
<dbReference type="InterPro" id="IPR007736">
    <property type="entry name" value="Caleosin-related"/>
</dbReference>
<evidence type="ECO:0000256" key="2">
    <source>
        <dbReference type="SAM" id="Phobius"/>
    </source>
</evidence>
<feature type="non-terminal residue" evidence="3">
    <location>
        <position position="1"/>
    </location>
</feature>
<organism evidence="3 4">
    <name type="scientific">Solanum stoloniferum</name>
    <dbReference type="NCBI Taxonomy" id="62892"/>
    <lineage>
        <taxon>Eukaryota</taxon>
        <taxon>Viridiplantae</taxon>
        <taxon>Streptophyta</taxon>
        <taxon>Embryophyta</taxon>
        <taxon>Tracheophyta</taxon>
        <taxon>Spermatophyta</taxon>
        <taxon>Magnoliopsida</taxon>
        <taxon>eudicotyledons</taxon>
        <taxon>Gunneridae</taxon>
        <taxon>Pentapetalae</taxon>
        <taxon>asterids</taxon>
        <taxon>lamiids</taxon>
        <taxon>Solanales</taxon>
        <taxon>Solanaceae</taxon>
        <taxon>Solanoideae</taxon>
        <taxon>Solaneae</taxon>
        <taxon>Solanum</taxon>
    </lineage>
</organism>
<dbReference type="Pfam" id="PF05042">
    <property type="entry name" value="Caleosin"/>
    <property type="match status" value="1"/>
</dbReference>
<dbReference type="PANTHER" id="PTHR31495">
    <property type="entry name" value="PEROXYGENASE 3-RELATED"/>
    <property type="match status" value="1"/>
</dbReference>
<evidence type="ECO:0000313" key="4">
    <source>
        <dbReference type="Proteomes" id="UP001627284"/>
    </source>
</evidence>
<dbReference type="InterPro" id="IPR011992">
    <property type="entry name" value="EF-hand-dom_pair"/>
</dbReference>
<keyword evidence="2" id="KW-0472">Membrane</keyword>
<dbReference type="SUPFAM" id="SSF47473">
    <property type="entry name" value="EF-hand"/>
    <property type="match status" value="1"/>
</dbReference>
<comment type="caution">
    <text evidence="3">The sequence shown here is derived from an EMBL/GenBank/DDBJ whole genome shotgun (WGS) entry which is preliminary data.</text>
</comment>
<accession>A0ABD2VFI1</accession>
<name>A0ABD2VFI1_9SOLN</name>
<feature type="transmembrane region" description="Helical" evidence="2">
    <location>
        <begin position="12"/>
        <end position="34"/>
    </location>
</feature>
<comment type="similarity">
    <text evidence="1">Belongs to the caleosin family.</text>
</comment>